<dbReference type="InterPro" id="IPR025921">
    <property type="entry name" value="HmuY"/>
</dbReference>
<dbReference type="CDD" id="cd12105">
    <property type="entry name" value="HmuY"/>
    <property type="match status" value="1"/>
</dbReference>
<protein>
    <submittedName>
        <fullName evidence="1">HmuY family protein</fullName>
    </submittedName>
</protein>
<reference evidence="1 2" key="1">
    <citation type="submission" date="2021-07" db="EMBL/GenBank/DDBJ databases">
        <title>Mesonia aestuariivivens sp. nov., isolated from a tidal flat.</title>
        <authorList>
            <person name="Kim Y.-O."/>
            <person name="Yoon J.-H."/>
        </authorList>
    </citation>
    <scope>NUCLEOTIDE SEQUENCE [LARGE SCALE GENOMIC DNA]</scope>
    <source>
        <strain evidence="1 2">JHPTF-M18</strain>
    </source>
</reference>
<comment type="caution">
    <text evidence="1">The sequence shown here is derived from an EMBL/GenBank/DDBJ whole genome shotgun (WGS) entry which is preliminary data.</text>
</comment>
<organism evidence="1 2">
    <name type="scientific">Mesonia aestuariivivens</name>
    <dbReference type="NCBI Taxonomy" id="2796128"/>
    <lineage>
        <taxon>Bacteria</taxon>
        <taxon>Pseudomonadati</taxon>
        <taxon>Bacteroidota</taxon>
        <taxon>Flavobacteriia</taxon>
        <taxon>Flavobacteriales</taxon>
        <taxon>Flavobacteriaceae</taxon>
        <taxon>Mesonia</taxon>
    </lineage>
</organism>
<evidence type="ECO:0000313" key="2">
    <source>
        <dbReference type="Proteomes" id="UP000719267"/>
    </source>
</evidence>
<dbReference type="RefSeq" id="WP_219040090.1">
    <property type="nucleotide sequence ID" value="NZ_JAHWDF010000007.1"/>
</dbReference>
<dbReference type="EMBL" id="JAHWDF010000007">
    <property type="protein sequence ID" value="MBW2961802.1"/>
    <property type="molecule type" value="Genomic_DNA"/>
</dbReference>
<name>A0ABS6W2N4_9FLAO</name>
<gene>
    <name evidence="1" type="ORF">KW502_08320</name>
</gene>
<accession>A0ABS6W2N4</accession>
<dbReference type="Proteomes" id="UP000719267">
    <property type="component" value="Unassembled WGS sequence"/>
</dbReference>
<dbReference type="Pfam" id="PF14064">
    <property type="entry name" value="HmuY"/>
    <property type="match status" value="2"/>
</dbReference>
<sequence length="476" mass="52821">MNYKFQLLSLLFVLCFTSCSDDDKDTGISNDFVVAFEKQSISFSSEETSSAINLVYSEEASENGTISIIYTETNVSYSTDFTTSPAAESGVIEIPIEAGTIGTSFEFEKLTPNPTEGEAEKKVEFEISAISLPNAFTQGNTKLLVSYNESASLGGSFSPSVGGPNEGNQVYIDLSSQTEKIISRDKWDLAFYSGEEFRVKINSALLMMAAQLETTNIDNVAAGQVSELQTQMQFLQAGSDAFVDAPSGDITETVINEISTTLEENKVYLLNMGSEIGTTEPDGPGSVAVGGDERGWMKIRILQENGEYILQYADLEATTHQEINIQKTPGYNFTFFSLITENIVNVEPAKEKWDLNFTVFTEVLDLPDEDAMTAYGYSDYVATNVLAETKTYQVNTSEITYSDFNLTNLDEASFEIDQRTIGSSWRNTIPPNRYIFNDIFYVVEDPEGNIYKLRFTAMMNENGVRGYPEFEYSLLN</sequence>
<evidence type="ECO:0000313" key="1">
    <source>
        <dbReference type="EMBL" id="MBW2961802.1"/>
    </source>
</evidence>
<proteinExistence type="predicted"/>
<keyword evidence="2" id="KW-1185">Reference proteome</keyword>